<dbReference type="PANTHER" id="PTHR10353">
    <property type="entry name" value="GLYCOSYL HYDROLASE"/>
    <property type="match status" value="1"/>
</dbReference>
<dbReference type="InterPro" id="IPR001360">
    <property type="entry name" value="Glyco_hydro_1"/>
</dbReference>
<dbReference type="PRINTS" id="PR00131">
    <property type="entry name" value="GLHYDRLASE1"/>
</dbReference>
<dbReference type="RefSeq" id="WP_271735734.1">
    <property type="nucleotide sequence ID" value="NZ_CP116590.1"/>
</dbReference>
<gene>
    <name evidence="6" type="primary">lacG</name>
    <name evidence="6" type="ORF">PML80_07865</name>
</gene>
<dbReference type="Gene3D" id="3.20.20.80">
    <property type="entry name" value="Glycosidases"/>
    <property type="match status" value="1"/>
</dbReference>
<protein>
    <recommendedName>
        <fullName evidence="2">beta-glucosidase</fullName>
        <ecNumber evidence="2">3.2.1.21</ecNumber>
    </recommendedName>
</protein>
<dbReference type="GO" id="GO:0008422">
    <property type="term" value="F:beta-glucosidase activity"/>
    <property type="evidence" value="ECO:0007669"/>
    <property type="project" value="UniProtKB-EC"/>
</dbReference>
<accession>A0AAE9XRK3</accession>
<dbReference type="InterPro" id="IPR005928">
    <property type="entry name" value="6P-beta-galactosidase"/>
</dbReference>
<dbReference type="FunFam" id="3.20.20.80:FF:000004">
    <property type="entry name" value="Beta-glucosidase 6-phospho-beta-glucosidase"/>
    <property type="match status" value="1"/>
</dbReference>
<dbReference type="GO" id="GO:0033920">
    <property type="term" value="F:6-phospho-beta-galactosidase activity"/>
    <property type="evidence" value="ECO:0007669"/>
    <property type="project" value="InterPro"/>
</dbReference>
<keyword evidence="3 6" id="KW-0378">Hydrolase</keyword>
<dbReference type="PANTHER" id="PTHR10353:SF36">
    <property type="entry name" value="LP05116P"/>
    <property type="match status" value="1"/>
</dbReference>
<dbReference type="Pfam" id="PF00232">
    <property type="entry name" value="Glyco_hydro_1"/>
    <property type="match status" value="1"/>
</dbReference>
<dbReference type="EMBL" id="CP116590">
    <property type="protein sequence ID" value="WCG37434.1"/>
    <property type="molecule type" value="Genomic_DNA"/>
</dbReference>
<comment type="similarity">
    <text evidence="1">Belongs to the glycosyl hydrolase 1 family.</text>
</comment>
<name>A0AAE9XRK3_9LACT</name>
<sequence>MMNLPKEFLLGGATAAYQAEGATSVDGKGKVAWDDYLEKQGRFKADPASDFYNKYPIDLKLSHEFGVDAIRISIAWSRIFPNGDDAEANPAGVQFYHDLFKEARAQGVEPYVTLHHFDTPDALHSQGDFLNQHTIDSFVKYAEFCFNEYQEEVKYWITFNEIWPVISGQYLVGKFPPAITYDFSKTLQGQHNMMVAHAKAIKLFKDNQYDGEIGIIHSLETKYPYEGKKENEHAAFLFDVLANKFLLDATYKGYYTEEVMDAVNEILLANNGEIHITEEDLAHLDAAKDLNDFLGINYYQSNFVRAYDGDNDIHHNGTGEKGTSVFALHGVGEQMFDMDIPRNDWDWLIYPDGLRDQMIRVAKEYPNYKKIYVTENGMGYKDDFNTELIDDTPRIDYIRKHLIACTEAIDAGVNVAGYFVWSLMDVFSWSNGYNKRYGLFYVDFDTQERYPKKSAYWWKQLNENRDLSSNDIG</sequence>
<dbReference type="NCBIfam" id="NF010036">
    <property type="entry name" value="PRK13511.1"/>
    <property type="match status" value="1"/>
</dbReference>
<dbReference type="InterPro" id="IPR018120">
    <property type="entry name" value="Glyco_hydro_1_AS"/>
</dbReference>
<dbReference type="NCBIfam" id="TIGR01233">
    <property type="entry name" value="lacG"/>
    <property type="match status" value="1"/>
</dbReference>
<evidence type="ECO:0000256" key="1">
    <source>
        <dbReference type="ARBA" id="ARBA00010838"/>
    </source>
</evidence>
<feature type="active site" description="Nucleophile" evidence="5">
    <location>
        <position position="375"/>
    </location>
</feature>
<evidence type="ECO:0000256" key="4">
    <source>
        <dbReference type="ARBA" id="ARBA00023295"/>
    </source>
</evidence>
<evidence type="ECO:0000256" key="5">
    <source>
        <dbReference type="PROSITE-ProRule" id="PRU10055"/>
    </source>
</evidence>
<evidence type="ECO:0000256" key="3">
    <source>
        <dbReference type="ARBA" id="ARBA00022801"/>
    </source>
</evidence>
<evidence type="ECO:0000313" key="7">
    <source>
        <dbReference type="Proteomes" id="UP001179483"/>
    </source>
</evidence>
<keyword evidence="4 6" id="KW-0326">Glycosidase</keyword>
<dbReference type="EC" id="3.2.1.21" evidence="2"/>
<dbReference type="PROSITE" id="PS00572">
    <property type="entry name" value="GLYCOSYL_HYDROL_F1_1"/>
    <property type="match status" value="1"/>
</dbReference>
<proteinExistence type="inferred from homology"/>
<evidence type="ECO:0000313" key="6">
    <source>
        <dbReference type="EMBL" id="WCG37434.1"/>
    </source>
</evidence>
<dbReference type="AlphaFoldDB" id="A0AAE9XRK3"/>
<dbReference type="GO" id="GO:0005829">
    <property type="term" value="C:cytosol"/>
    <property type="evidence" value="ECO:0007669"/>
    <property type="project" value="TreeGrafter"/>
</dbReference>
<evidence type="ECO:0000256" key="2">
    <source>
        <dbReference type="ARBA" id="ARBA00012744"/>
    </source>
</evidence>
<dbReference type="SUPFAM" id="SSF51445">
    <property type="entry name" value="(Trans)glycosidases"/>
    <property type="match status" value="1"/>
</dbReference>
<organism evidence="6 7">
    <name type="scientific">Aerococcus urinaeequi</name>
    <dbReference type="NCBI Taxonomy" id="51665"/>
    <lineage>
        <taxon>Bacteria</taxon>
        <taxon>Bacillati</taxon>
        <taxon>Bacillota</taxon>
        <taxon>Bacilli</taxon>
        <taxon>Lactobacillales</taxon>
        <taxon>Aerococcaceae</taxon>
        <taxon>Aerococcus</taxon>
    </lineage>
</organism>
<reference evidence="6" key="1">
    <citation type="submission" date="2023-01" db="EMBL/GenBank/DDBJ databases">
        <title>Oxazolidinone resistance genes in florfenicol resistant enterococci from beef cattle and veal calves at slaughter.</title>
        <authorList>
            <person name="Biggel M."/>
        </authorList>
    </citation>
    <scope>NUCLEOTIDE SEQUENCE</scope>
    <source>
        <strain evidence="6">K79-1</strain>
    </source>
</reference>
<dbReference type="GO" id="GO:0019512">
    <property type="term" value="P:lactose catabolic process via tagatose-6-phosphate"/>
    <property type="evidence" value="ECO:0007669"/>
    <property type="project" value="InterPro"/>
</dbReference>
<dbReference type="Proteomes" id="UP001179483">
    <property type="component" value="Chromosome"/>
</dbReference>
<dbReference type="InterPro" id="IPR017853">
    <property type="entry name" value="GH"/>
</dbReference>